<gene>
    <name evidence="1" type="ORF">POPTR_015G065001v4</name>
</gene>
<dbReference type="Proteomes" id="UP000006729">
    <property type="component" value="Chromosome 15"/>
</dbReference>
<sequence>MGNLFCCVQVDQSTFEEELDAGCHCLPWFLGSQLAGHLSTLRLQQMGVRCETKKDNVFVNIASIQYRALADKVSDAFYKLSNSNPGRCYVCYGYVIVQTLIVDIEPDEHVKRAMNEINAELGPGGEAEAKYLSGLGIARQRQAIVDGLRESVLGFSENMPGTTAKDVMDMVLVTQYFDTMKKIGAASKSSAIFFPHGPGDIRDVATQIQDGLLQASSHQ</sequence>
<dbReference type="EMBL" id="CM009304">
    <property type="protein sequence ID" value="KAI9381177.1"/>
    <property type="molecule type" value="Genomic_DNA"/>
</dbReference>
<evidence type="ECO:0000313" key="1">
    <source>
        <dbReference type="EMBL" id="KAI9381177.1"/>
    </source>
</evidence>
<name>A0ACC0RWH4_POPTR</name>
<comment type="caution">
    <text evidence="1">The sequence shown here is derived from an EMBL/GenBank/DDBJ whole genome shotgun (WGS) entry which is preliminary data.</text>
</comment>
<keyword evidence="2" id="KW-1185">Reference proteome</keyword>
<accession>A0ACC0RWH4</accession>
<protein>
    <submittedName>
        <fullName evidence="1">Uncharacterized protein</fullName>
    </submittedName>
</protein>
<evidence type="ECO:0000313" key="2">
    <source>
        <dbReference type="Proteomes" id="UP000006729"/>
    </source>
</evidence>
<organism evidence="1 2">
    <name type="scientific">Populus trichocarpa</name>
    <name type="common">Western balsam poplar</name>
    <name type="synonym">Populus balsamifera subsp. trichocarpa</name>
    <dbReference type="NCBI Taxonomy" id="3694"/>
    <lineage>
        <taxon>Eukaryota</taxon>
        <taxon>Viridiplantae</taxon>
        <taxon>Streptophyta</taxon>
        <taxon>Embryophyta</taxon>
        <taxon>Tracheophyta</taxon>
        <taxon>Spermatophyta</taxon>
        <taxon>Magnoliopsida</taxon>
        <taxon>eudicotyledons</taxon>
        <taxon>Gunneridae</taxon>
        <taxon>Pentapetalae</taxon>
        <taxon>rosids</taxon>
        <taxon>fabids</taxon>
        <taxon>Malpighiales</taxon>
        <taxon>Salicaceae</taxon>
        <taxon>Saliceae</taxon>
        <taxon>Populus</taxon>
    </lineage>
</organism>
<reference evidence="1 2" key="1">
    <citation type="journal article" date="2006" name="Science">
        <title>The genome of black cottonwood, Populus trichocarpa (Torr. &amp; Gray).</title>
        <authorList>
            <person name="Tuskan G.A."/>
            <person name="Difazio S."/>
            <person name="Jansson S."/>
            <person name="Bohlmann J."/>
            <person name="Grigoriev I."/>
            <person name="Hellsten U."/>
            <person name="Putnam N."/>
            <person name="Ralph S."/>
            <person name="Rombauts S."/>
            <person name="Salamov A."/>
            <person name="Schein J."/>
            <person name="Sterck L."/>
            <person name="Aerts A."/>
            <person name="Bhalerao R.R."/>
            <person name="Bhalerao R.P."/>
            <person name="Blaudez D."/>
            <person name="Boerjan W."/>
            <person name="Brun A."/>
            <person name="Brunner A."/>
            <person name="Busov V."/>
            <person name="Campbell M."/>
            <person name="Carlson J."/>
            <person name="Chalot M."/>
            <person name="Chapman J."/>
            <person name="Chen G.L."/>
            <person name="Cooper D."/>
            <person name="Coutinho P.M."/>
            <person name="Couturier J."/>
            <person name="Covert S."/>
            <person name="Cronk Q."/>
            <person name="Cunningham R."/>
            <person name="Davis J."/>
            <person name="Degroeve S."/>
            <person name="Dejardin A."/>
            <person name="Depamphilis C."/>
            <person name="Detter J."/>
            <person name="Dirks B."/>
            <person name="Dubchak I."/>
            <person name="Duplessis S."/>
            <person name="Ehlting J."/>
            <person name="Ellis B."/>
            <person name="Gendler K."/>
            <person name="Goodstein D."/>
            <person name="Gribskov M."/>
            <person name="Grimwood J."/>
            <person name="Groover A."/>
            <person name="Gunter L."/>
            <person name="Hamberger B."/>
            <person name="Heinze B."/>
            <person name="Helariutta Y."/>
            <person name="Henrissat B."/>
            <person name="Holligan D."/>
            <person name="Holt R."/>
            <person name="Huang W."/>
            <person name="Islam-Faridi N."/>
            <person name="Jones S."/>
            <person name="Jones-Rhoades M."/>
            <person name="Jorgensen R."/>
            <person name="Joshi C."/>
            <person name="Kangasjarvi J."/>
            <person name="Karlsson J."/>
            <person name="Kelleher C."/>
            <person name="Kirkpatrick R."/>
            <person name="Kirst M."/>
            <person name="Kohler A."/>
            <person name="Kalluri U."/>
            <person name="Larimer F."/>
            <person name="Leebens-Mack J."/>
            <person name="Leple J.C."/>
            <person name="Locascio P."/>
            <person name="Lou Y."/>
            <person name="Lucas S."/>
            <person name="Martin F."/>
            <person name="Montanini B."/>
            <person name="Napoli C."/>
            <person name="Nelson D.R."/>
            <person name="Nelson C."/>
            <person name="Nieminen K."/>
            <person name="Nilsson O."/>
            <person name="Pereda V."/>
            <person name="Peter G."/>
            <person name="Philippe R."/>
            <person name="Pilate G."/>
            <person name="Poliakov A."/>
            <person name="Razumovskaya J."/>
            <person name="Richardson P."/>
            <person name="Rinaldi C."/>
            <person name="Ritland K."/>
            <person name="Rouze P."/>
            <person name="Ryaboy D."/>
            <person name="Schmutz J."/>
            <person name="Schrader J."/>
            <person name="Segerman B."/>
            <person name="Shin H."/>
            <person name="Siddiqui A."/>
            <person name="Sterky F."/>
            <person name="Terry A."/>
            <person name="Tsai C.J."/>
            <person name="Uberbacher E."/>
            <person name="Unneberg P."/>
            <person name="Vahala J."/>
            <person name="Wall K."/>
            <person name="Wessler S."/>
            <person name="Yang G."/>
            <person name="Yin T."/>
            <person name="Douglas C."/>
            <person name="Marra M."/>
            <person name="Sandberg G."/>
            <person name="Van de Peer Y."/>
            <person name="Rokhsar D."/>
        </authorList>
    </citation>
    <scope>NUCLEOTIDE SEQUENCE [LARGE SCALE GENOMIC DNA]</scope>
    <source>
        <strain evidence="2">cv. Nisqually</strain>
    </source>
</reference>
<proteinExistence type="predicted"/>